<dbReference type="RefSeq" id="WP_014560218.1">
    <property type="nucleotide sequence ID" value="NC_017464.1"/>
</dbReference>
<evidence type="ECO:0000313" key="3">
    <source>
        <dbReference type="EMBL" id="AFH49063.1"/>
    </source>
</evidence>
<dbReference type="GO" id="GO:0004519">
    <property type="term" value="F:endonuclease activity"/>
    <property type="evidence" value="ECO:0007669"/>
    <property type="project" value="InterPro"/>
</dbReference>
<evidence type="ECO:0008006" key="5">
    <source>
        <dbReference type="Google" id="ProtNLM"/>
    </source>
</evidence>
<dbReference type="GO" id="GO:0008270">
    <property type="term" value="F:zinc ion binding"/>
    <property type="evidence" value="ECO:0007669"/>
    <property type="project" value="InterPro"/>
</dbReference>
<evidence type="ECO:0000259" key="1">
    <source>
        <dbReference type="Pfam" id="PF01844"/>
    </source>
</evidence>
<keyword evidence="4" id="KW-1185">Reference proteome</keyword>
<proteinExistence type="predicted"/>
<dbReference type="InterPro" id="IPR003615">
    <property type="entry name" value="HNH_nuc"/>
</dbReference>
<dbReference type="EMBL" id="CP003418">
    <property type="protein sequence ID" value="AFH49063.1"/>
    <property type="molecule type" value="Genomic_DNA"/>
</dbReference>
<dbReference type="Pfam" id="PF01844">
    <property type="entry name" value="HNH"/>
    <property type="match status" value="1"/>
</dbReference>
<dbReference type="HOGENOM" id="CLU_749475_0_0_10"/>
<dbReference type="AlphaFoldDB" id="I0AJA6"/>
<dbReference type="STRING" id="945713.IALB_1353"/>
<dbReference type="CDD" id="cd00085">
    <property type="entry name" value="HNHc"/>
    <property type="match status" value="1"/>
</dbReference>
<dbReference type="PATRIC" id="fig|945713.3.peg.1352"/>
<reference evidence="3 4" key="1">
    <citation type="journal article" date="2012" name="Front. Microbiol.">
        <title>Complete genome of Ignavibacterium album, a metabolically versatile, flagellated, facultative anaerobe from the phylum Chlorobi.</title>
        <authorList>
            <person name="Liu Z."/>
            <person name="Frigaard N.-U."/>
            <person name="Vogl K."/>
            <person name="Iino T."/>
            <person name="Ohkuma M."/>
            <person name="Overmann J."/>
            <person name="Bryant D.A."/>
        </authorList>
    </citation>
    <scope>NUCLEOTIDE SEQUENCE [LARGE SCALE GENOMIC DNA]</scope>
    <source>
        <strain evidence="4">DSM 19864 / JCM 16511 / NBRC 101810 / Mat9-16</strain>
    </source>
</reference>
<dbReference type="GO" id="GO:0003676">
    <property type="term" value="F:nucleic acid binding"/>
    <property type="evidence" value="ECO:0007669"/>
    <property type="project" value="InterPro"/>
</dbReference>
<evidence type="ECO:0000313" key="4">
    <source>
        <dbReference type="Proteomes" id="UP000007394"/>
    </source>
</evidence>
<dbReference type="PANTHER" id="PTHR39639">
    <property type="entry name" value="CHROMOSOME 16, WHOLE GENOME SHOTGUN SEQUENCE"/>
    <property type="match status" value="1"/>
</dbReference>
<gene>
    <name evidence="3" type="ordered locus">IALB_1353</name>
</gene>
<dbReference type="KEGG" id="ial:IALB_1353"/>
<dbReference type="eggNOG" id="COG1403">
    <property type="taxonomic scope" value="Bacteria"/>
</dbReference>
<dbReference type="Pfam" id="PF03235">
    <property type="entry name" value="GmrSD_N"/>
    <property type="match status" value="1"/>
</dbReference>
<dbReference type="Gene3D" id="1.10.30.50">
    <property type="match status" value="1"/>
</dbReference>
<organism evidence="3 4">
    <name type="scientific">Ignavibacterium album (strain DSM 19864 / JCM 16511 / NBRC 101810 / Mat9-16)</name>
    <dbReference type="NCBI Taxonomy" id="945713"/>
    <lineage>
        <taxon>Bacteria</taxon>
        <taxon>Pseudomonadati</taxon>
        <taxon>Ignavibacteriota</taxon>
        <taxon>Ignavibacteria</taxon>
        <taxon>Ignavibacteriales</taxon>
        <taxon>Ignavibacteriaceae</taxon>
        <taxon>Ignavibacterium</taxon>
    </lineage>
</organism>
<feature type="domain" description="GmrSD restriction endonucleases N-terminal" evidence="2">
    <location>
        <begin position="29"/>
        <end position="171"/>
    </location>
</feature>
<dbReference type="eggNOG" id="COG1479">
    <property type="taxonomic scope" value="Bacteria"/>
</dbReference>
<evidence type="ECO:0000259" key="2">
    <source>
        <dbReference type="Pfam" id="PF03235"/>
    </source>
</evidence>
<dbReference type="PANTHER" id="PTHR39639:SF1">
    <property type="entry name" value="DUF262 DOMAIN-CONTAINING PROTEIN"/>
    <property type="match status" value="1"/>
</dbReference>
<protein>
    <recommendedName>
        <fullName evidence="5">HNH nuclease domain-containing protein</fullName>
    </recommendedName>
</protein>
<sequence length="436" mass="50777">MNGISFDTSEKTIQDIANLYKSLTRSKQRHLNLSPGFQRESVWTMKDRQKLIDSILRNYPIPAVFLYRREENGEIIYDVIDGKQRIETFLMFMGIMRGNQFFVKTHMPDKEEKEKINFKLLQRRSKQYLLTGYKITAIEVNGDPSDVIELFVRINSTGKALSSAEKRHAKYYHSPFLKVAGKLASKYENYFIENEILTESQVSRMKHVELICELMISIYQGDLINKKAALDKMMNDKSLSIAKAKSIKAKVTSTLNKIKKMFPNLYQTRFKQLSDFYSLAVLIYKFDAENLILTDKRRNKLAWELLVAFSDGVDQTRLLQKRVEGIPTKLEKCREYLLTVLQSTDEISQRRRREEILRGLLESIFKRKDKERLFSPEQRRILWNSSKDRKCTKCGGLVTWTDFSADHIKPFSKGGATKLQNAAIMHKNCNSSKGNR</sequence>
<dbReference type="InterPro" id="IPR004919">
    <property type="entry name" value="GmrSD_N"/>
</dbReference>
<dbReference type="InterPro" id="IPR002711">
    <property type="entry name" value="HNH"/>
</dbReference>
<name>I0AJA6_IGNAJ</name>
<dbReference type="OrthoDB" id="9764212at2"/>
<accession>I0AJA6</accession>
<feature type="domain" description="HNH" evidence="1">
    <location>
        <begin position="391"/>
        <end position="436"/>
    </location>
</feature>
<dbReference type="Proteomes" id="UP000007394">
    <property type="component" value="Chromosome"/>
</dbReference>